<feature type="transmembrane region" description="Helical" evidence="1">
    <location>
        <begin position="73"/>
        <end position="94"/>
    </location>
</feature>
<comment type="caution">
    <text evidence="2">The sequence shown here is derived from an EMBL/GenBank/DDBJ whole genome shotgun (WGS) entry which is preliminary data.</text>
</comment>
<feature type="transmembrane region" description="Helical" evidence="1">
    <location>
        <begin position="153"/>
        <end position="175"/>
    </location>
</feature>
<organism evidence="2 3">
    <name type="scientific">Virgibacillus tibetensis</name>
    <dbReference type="NCBI Taxonomy" id="3042313"/>
    <lineage>
        <taxon>Bacteria</taxon>
        <taxon>Bacillati</taxon>
        <taxon>Bacillota</taxon>
        <taxon>Bacilli</taxon>
        <taxon>Bacillales</taxon>
        <taxon>Bacillaceae</taxon>
        <taxon>Virgibacillus</taxon>
    </lineage>
</organism>
<dbReference type="Proteomes" id="UP001335737">
    <property type="component" value="Unassembled WGS sequence"/>
</dbReference>
<protein>
    <submittedName>
        <fullName evidence="2">DUF443 family protein</fullName>
    </submittedName>
</protein>
<evidence type="ECO:0000313" key="2">
    <source>
        <dbReference type="EMBL" id="MEC5425185.1"/>
    </source>
</evidence>
<dbReference type="InterPro" id="IPR005915">
    <property type="entry name" value="Tandem_5TM"/>
</dbReference>
<evidence type="ECO:0000256" key="1">
    <source>
        <dbReference type="SAM" id="Phobius"/>
    </source>
</evidence>
<name>A0ABU6KIY4_9BACI</name>
<sequence>MNCEVQHLENYIRYRILIINGEQYILDMERSFWKILFPFFVWIVPSTIFKVNDPAIIEQLKESKNEKAGSSQLVFLAGFAYVLGILLTPLMNYFEISVSPLVNILLLFIALLLVALLYLSISHKRKKKLENVVILEQLSKHVVRIRPRSNKQVFKLLAAYTWLIMLDVFFFLGYIQTRNLMVLIVASGLLFGILLACRITVEEGHTTVKFLK</sequence>
<dbReference type="Pfam" id="PF04276">
    <property type="entry name" value="DUF443"/>
    <property type="match status" value="1"/>
</dbReference>
<keyword evidence="1" id="KW-1133">Transmembrane helix</keyword>
<proteinExistence type="predicted"/>
<feature type="transmembrane region" description="Helical" evidence="1">
    <location>
        <begin position="181"/>
        <end position="201"/>
    </location>
</feature>
<dbReference type="EMBL" id="JARZFX010000011">
    <property type="protein sequence ID" value="MEC5425185.1"/>
    <property type="molecule type" value="Genomic_DNA"/>
</dbReference>
<feature type="transmembrane region" description="Helical" evidence="1">
    <location>
        <begin position="100"/>
        <end position="119"/>
    </location>
</feature>
<reference evidence="2 3" key="1">
    <citation type="journal article" date="2024" name="Int. J. Syst. Evol. Microbiol.">
        <title>Virgibacillus tibetensis sp. nov., isolated from salt lake on the Tibetan Plateau of China.</title>
        <authorList>
            <person name="Phurbu D."/>
            <person name="Liu Z.-X."/>
            <person name="Wang R."/>
            <person name="Zheng Y.-Y."/>
            <person name="Liu H.-C."/>
            <person name="Zhou Y.-G."/>
            <person name="Yu Y.-J."/>
            <person name="Li A.-H."/>
        </authorList>
    </citation>
    <scope>NUCLEOTIDE SEQUENCE [LARGE SCALE GENOMIC DNA]</scope>
    <source>
        <strain evidence="2 3">C22-A2</strain>
    </source>
</reference>
<keyword evidence="1" id="KW-0812">Transmembrane</keyword>
<dbReference type="RefSeq" id="WP_327608738.1">
    <property type="nucleotide sequence ID" value="NZ_JARZFX010000011.1"/>
</dbReference>
<accession>A0ABU6KIY4</accession>
<keyword evidence="1" id="KW-0472">Membrane</keyword>
<keyword evidence="3" id="KW-1185">Reference proteome</keyword>
<gene>
    <name evidence="2" type="ORF">QGM71_16995</name>
</gene>
<dbReference type="NCBIfam" id="TIGR01218">
    <property type="entry name" value="Gpos_tandem_5TM"/>
    <property type="match status" value="1"/>
</dbReference>
<evidence type="ECO:0000313" key="3">
    <source>
        <dbReference type="Proteomes" id="UP001335737"/>
    </source>
</evidence>